<keyword evidence="4" id="KW-0720">Serine protease</keyword>
<dbReference type="EC" id="3.4.21.-" evidence="6"/>
<protein>
    <submittedName>
        <fullName evidence="6">Signal peptide peptidase SppA (EC)</fullName>
        <ecNumber evidence="6">3.4.21.-</ecNumber>
    </submittedName>
</protein>
<dbReference type="InterPro" id="IPR002142">
    <property type="entry name" value="Peptidase_S49"/>
</dbReference>
<dbReference type="CDD" id="cd07023">
    <property type="entry name" value="S49_Sppa_N_C"/>
    <property type="match status" value="1"/>
</dbReference>
<dbReference type="NCBIfam" id="TIGR00706">
    <property type="entry name" value="SppA_dom"/>
    <property type="match status" value="1"/>
</dbReference>
<evidence type="ECO:0000313" key="6">
    <source>
        <dbReference type="EMBL" id="CAA6813078.1"/>
    </source>
</evidence>
<evidence type="ECO:0000256" key="3">
    <source>
        <dbReference type="ARBA" id="ARBA00022801"/>
    </source>
</evidence>
<feature type="domain" description="Peptidase S49" evidence="5">
    <location>
        <begin position="71"/>
        <end position="222"/>
    </location>
</feature>
<dbReference type="GO" id="GO:0008236">
    <property type="term" value="F:serine-type peptidase activity"/>
    <property type="evidence" value="ECO:0007669"/>
    <property type="project" value="UniProtKB-KW"/>
</dbReference>
<dbReference type="PANTHER" id="PTHR33209:SF1">
    <property type="entry name" value="PEPTIDASE S49 DOMAIN-CONTAINING PROTEIN"/>
    <property type="match status" value="1"/>
</dbReference>
<dbReference type="InterPro" id="IPR029045">
    <property type="entry name" value="ClpP/crotonase-like_dom_sf"/>
</dbReference>
<dbReference type="Gene3D" id="3.90.226.10">
    <property type="entry name" value="2-enoyl-CoA Hydratase, Chain A, domain 1"/>
    <property type="match status" value="1"/>
</dbReference>
<dbReference type="InterPro" id="IPR047272">
    <property type="entry name" value="S49_SppA_C"/>
</dbReference>
<dbReference type="GO" id="GO:0006508">
    <property type="term" value="P:proteolysis"/>
    <property type="evidence" value="ECO:0007669"/>
    <property type="project" value="UniProtKB-KW"/>
</dbReference>
<evidence type="ECO:0000256" key="1">
    <source>
        <dbReference type="ARBA" id="ARBA00008683"/>
    </source>
</evidence>
<proteinExistence type="inferred from homology"/>
<evidence type="ECO:0000256" key="2">
    <source>
        <dbReference type="ARBA" id="ARBA00022670"/>
    </source>
</evidence>
<dbReference type="Pfam" id="PF01343">
    <property type="entry name" value="Peptidase_S49"/>
    <property type="match status" value="1"/>
</dbReference>
<gene>
    <name evidence="6" type="ORF">HELGO_WM34759</name>
</gene>
<reference evidence="6" key="1">
    <citation type="submission" date="2020-01" db="EMBL/GenBank/DDBJ databases">
        <authorList>
            <person name="Meier V. D."/>
            <person name="Meier V D."/>
        </authorList>
    </citation>
    <scope>NUCLEOTIDE SEQUENCE</scope>
    <source>
        <strain evidence="6">HLG_WM_MAG_09</strain>
    </source>
</reference>
<dbReference type="PANTHER" id="PTHR33209">
    <property type="entry name" value="PROTEASE 4"/>
    <property type="match status" value="1"/>
</dbReference>
<comment type="similarity">
    <text evidence="1">Belongs to the peptidase S49 family.</text>
</comment>
<evidence type="ECO:0000256" key="4">
    <source>
        <dbReference type="ARBA" id="ARBA00022825"/>
    </source>
</evidence>
<dbReference type="EMBL" id="CACVAT010000201">
    <property type="protein sequence ID" value="CAA6813078.1"/>
    <property type="molecule type" value="Genomic_DNA"/>
</dbReference>
<sequence>MHKSDQIAVITAVGGIVEGDAPEGAIGGKSLPTLIRTARLDSDVKAIVLRIDSGGGSKTASENIRVELEAAQDSGIPVVASMGSIAASGGYWIAASADEIWASPTTITGSIGIFGFLPTFEKTLANYGVYTDGVATTPIAGGASAIRGISPAYGEVLQSVVEAGYEQFLNTVAEGRNMDVDAVHEVAQGRIWTGKKAQQLGLVDEMGDLEQAISSAARLADIEDYSVWHVERELSVEEQLLRQFAETTSSSLPKITSNLISRMTNMVRREFGFLEHLNDPNHAYVICGNCPVLP</sequence>
<name>A0A6S6T931_9GAMM</name>
<dbReference type="InterPro" id="IPR004635">
    <property type="entry name" value="Pept_S49_SppA"/>
</dbReference>
<dbReference type="Gene3D" id="6.20.330.10">
    <property type="match status" value="1"/>
</dbReference>
<organism evidence="6">
    <name type="scientific">uncultured Thiotrichaceae bacterium</name>
    <dbReference type="NCBI Taxonomy" id="298394"/>
    <lineage>
        <taxon>Bacteria</taxon>
        <taxon>Pseudomonadati</taxon>
        <taxon>Pseudomonadota</taxon>
        <taxon>Gammaproteobacteria</taxon>
        <taxon>Thiotrichales</taxon>
        <taxon>Thiotrichaceae</taxon>
        <taxon>environmental samples</taxon>
    </lineage>
</organism>
<dbReference type="SUPFAM" id="SSF52096">
    <property type="entry name" value="ClpP/crotonase"/>
    <property type="match status" value="1"/>
</dbReference>
<dbReference type="AlphaFoldDB" id="A0A6S6T931"/>
<accession>A0A6S6T931</accession>
<keyword evidence="2" id="KW-0645">Protease</keyword>
<keyword evidence="3 6" id="KW-0378">Hydrolase</keyword>
<evidence type="ECO:0000259" key="5">
    <source>
        <dbReference type="Pfam" id="PF01343"/>
    </source>
</evidence>